<gene>
    <name evidence="1" type="ORF">SS50377_23359</name>
</gene>
<proteinExistence type="predicted"/>
<dbReference type="AlphaFoldDB" id="A0A9P8S020"/>
<dbReference type="KEGG" id="ssao:94297382"/>
<dbReference type="GeneID" id="94297382"/>
<reference evidence="1 2" key="1">
    <citation type="journal article" date="2014" name="PLoS Genet.">
        <title>The Genome of Spironucleus salmonicida Highlights a Fish Pathogen Adapted to Fluctuating Environments.</title>
        <authorList>
            <person name="Xu F."/>
            <person name="Jerlstrom-Hultqvist J."/>
            <person name="Einarsson E."/>
            <person name="Astvaldsson A."/>
            <person name="Svard S.G."/>
            <person name="Andersson J.O."/>
        </authorList>
    </citation>
    <scope>NUCLEOTIDE SEQUENCE [LARGE SCALE GENOMIC DNA]</scope>
    <source>
        <strain evidence="1 2">ATCC 50377</strain>
    </source>
</reference>
<evidence type="ECO:0000313" key="1">
    <source>
        <dbReference type="EMBL" id="KAH0575719.1"/>
    </source>
</evidence>
<evidence type="ECO:0000313" key="2">
    <source>
        <dbReference type="Proteomes" id="UP000018208"/>
    </source>
</evidence>
<name>A0A9P8S020_9EUKA</name>
<dbReference type="Proteomes" id="UP000018208">
    <property type="component" value="Unassembled WGS sequence"/>
</dbReference>
<comment type="caution">
    <text evidence="1">The sequence shown here is derived from an EMBL/GenBank/DDBJ whole genome shotgun (WGS) entry which is preliminary data.</text>
</comment>
<sequence>MSCEDLISSIKTAINITLDFNLSSLQVICLACHAQYNNQHFSSTRLKKYTKQLYHKITKHYRQQSFQERYHIITHKPSILLRLMEFYDHPLLLENLKSCVKIIQQKTVGTGQSQECPKCVILAALICLQGEEAEVIAGRNWRVLVELGIDKQGKISENSFINDNVTSEGSNYSDLRNFIV</sequence>
<dbReference type="EMBL" id="AUWU02000003">
    <property type="protein sequence ID" value="KAH0575719.1"/>
    <property type="molecule type" value="Genomic_DNA"/>
</dbReference>
<accession>A0A9P8S020</accession>
<organism evidence="1 2">
    <name type="scientific">Spironucleus salmonicida</name>
    <dbReference type="NCBI Taxonomy" id="348837"/>
    <lineage>
        <taxon>Eukaryota</taxon>
        <taxon>Metamonada</taxon>
        <taxon>Diplomonadida</taxon>
        <taxon>Hexamitidae</taxon>
        <taxon>Hexamitinae</taxon>
        <taxon>Spironucleus</taxon>
    </lineage>
</organism>
<keyword evidence="2" id="KW-1185">Reference proteome</keyword>
<protein>
    <submittedName>
        <fullName evidence="1">Uncharacterized protein</fullName>
    </submittedName>
</protein>
<dbReference type="RefSeq" id="XP_067766492.1">
    <property type="nucleotide sequence ID" value="XM_067907224.1"/>
</dbReference>